<gene>
    <name evidence="3" type="ORF">ATY40_BA7502863</name>
</gene>
<dbReference type="AlphaFoldDB" id="A0A1B2JA84"/>
<evidence type="ECO:0000313" key="3">
    <source>
        <dbReference type="EMBL" id="ANZ74967.1"/>
    </source>
</evidence>
<evidence type="ECO:0000313" key="4">
    <source>
        <dbReference type="Proteomes" id="UP000094565"/>
    </source>
</evidence>
<dbReference type="OrthoDB" id="2103474at2759"/>
<feature type="region of interest" description="Disordered" evidence="1">
    <location>
        <begin position="239"/>
        <end position="262"/>
    </location>
</feature>
<dbReference type="InterPro" id="IPR025187">
    <property type="entry name" value="DUF4112"/>
</dbReference>
<name>A0A1B2JA84_PICPA</name>
<evidence type="ECO:0000256" key="1">
    <source>
        <dbReference type="SAM" id="MobiDB-lite"/>
    </source>
</evidence>
<reference evidence="3 4" key="1">
    <citation type="submission" date="2016-02" db="EMBL/GenBank/DDBJ databases">
        <title>Comparative genomic and transcriptomic foundation for Pichia pastoris.</title>
        <authorList>
            <person name="Love K.R."/>
            <person name="Shah K.A."/>
            <person name="Whittaker C.A."/>
            <person name="Wu J."/>
            <person name="Bartlett M.C."/>
            <person name="Ma D."/>
            <person name="Leeson R.L."/>
            <person name="Priest M."/>
            <person name="Young S.K."/>
            <person name="Love J.C."/>
        </authorList>
    </citation>
    <scope>NUCLEOTIDE SEQUENCE [LARGE SCALE GENOMIC DNA]</scope>
    <source>
        <strain evidence="3 4">ATCC 28485</strain>
    </source>
</reference>
<evidence type="ECO:0000256" key="2">
    <source>
        <dbReference type="SAM" id="Phobius"/>
    </source>
</evidence>
<keyword evidence="4" id="KW-1185">Reference proteome</keyword>
<keyword evidence="2" id="KW-1133">Transmembrane helix</keyword>
<dbReference type="PANTHER" id="PTHR35519:SF2">
    <property type="entry name" value="PH DOMAIN PROTEIN"/>
    <property type="match status" value="1"/>
</dbReference>
<protein>
    <submittedName>
        <fullName evidence="3">BA75_02863T0</fullName>
    </submittedName>
</protein>
<keyword evidence="2" id="KW-0472">Membrane</keyword>
<dbReference type="Proteomes" id="UP000094565">
    <property type="component" value="Chromosome 2"/>
</dbReference>
<feature type="transmembrane region" description="Helical" evidence="2">
    <location>
        <begin position="74"/>
        <end position="102"/>
    </location>
</feature>
<keyword evidence="2" id="KW-0812">Transmembrane</keyword>
<organism evidence="3 4">
    <name type="scientific">Komagataella pastoris</name>
    <name type="common">Yeast</name>
    <name type="synonym">Pichia pastoris</name>
    <dbReference type="NCBI Taxonomy" id="4922"/>
    <lineage>
        <taxon>Eukaryota</taxon>
        <taxon>Fungi</taxon>
        <taxon>Dikarya</taxon>
        <taxon>Ascomycota</taxon>
        <taxon>Saccharomycotina</taxon>
        <taxon>Pichiomycetes</taxon>
        <taxon>Pichiales</taxon>
        <taxon>Pichiaceae</taxon>
        <taxon>Komagataella</taxon>
    </lineage>
</organism>
<sequence>MKKFLLKFITKKFFGETKLNRFGFDDPYYEEVQLDPTDPNSKVVRNYIQPPVGLSDNDTKLFQKIQRRSYRLDYLFNICGVKFGWNGVISVVPVIGDVLAAVNSLLIYRLIFQLDNPVPWDIHFFILVNIVADFLFKLIPIVGSFVDIGFKANSRNAALIEKHLATVARANQFFNDADSEVASTKSLVSWQTSSVTGIPDIVSSLRSRIFGGEPKGQEKPIESIDLGVSSKSVLNKPRARVNSTGGVSTARAVDSPQKTMLK</sequence>
<feature type="transmembrane region" description="Helical" evidence="2">
    <location>
        <begin position="122"/>
        <end position="146"/>
    </location>
</feature>
<dbReference type="PANTHER" id="PTHR35519">
    <property type="entry name" value="MEMBRANE PROTEINS"/>
    <property type="match status" value="1"/>
</dbReference>
<dbReference type="Pfam" id="PF13430">
    <property type="entry name" value="DUF4112"/>
    <property type="match status" value="1"/>
</dbReference>
<dbReference type="EMBL" id="CP014585">
    <property type="protein sequence ID" value="ANZ74967.1"/>
    <property type="molecule type" value="Genomic_DNA"/>
</dbReference>
<proteinExistence type="predicted"/>
<accession>A0A1B2JA84</accession>